<gene>
    <name evidence="10" type="ORF">SAMN06265784_106212</name>
</gene>
<feature type="transmembrane region" description="Helical" evidence="8">
    <location>
        <begin position="136"/>
        <end position="154"/>
    </location>
</feature>
<dbReference type="GO" id="GO:0043190">
    <property type="term" value="C:ATP-binding cassette (ABC) transporter complex"/>
    <property type="evidence" value="ECO:0007669"/>
    <property type="project" value="InterPro"/>
</dbReference>
<feature type="transmembrane region" description="Helical" evidence="8">
    <location>
        <begin position="20"/>
        <end position="44"/>
    </location>
</feature>
<dbReference type="InterPro" id="IPR010065">
    <property type="entry name" value="AA_ABC_transptr_permease_3TM"/>
</dbReference>
<sequence length="231" mass="25865">MPKFDLSMLLSGPYSGALLSGFLLSIELSLLGLAFALPLALVLAVMRLVPVRFVQWLSLSYIEVTRNVPLLAHLLFWYFGVPQFLPRPITAWLYSHDYEVLSAVIALVLYSAAYMAEDIRSGLRAVHATQHEAGRALGFGFFQTLWLVVLPQSLRYTVPPLINQVLNLWQNSSTAMAVGVAEMMYRAQQISSATFRSFDVFAITTLAYLTVSMLIAALSHLYQQRYPVRSI</sequence>
<evidence type="ECO:0000256" key="7">
    <source>
        <dbReference type="ARBA" id="ARBA00023136"/>
    </source>
</evidence>
<dbReference type="SUPFAM" id="SSF161098">
    <property type="entry name" value="MetI-like"/>
    <property type="match status" value="1"/>
</dbReference>
<dbReference type="AlphaFoldDB" id="A0A1X7LJM7"/>
<keyword evidence="3 8" id="KW-0813">Transport</keyword>
<dbReference type="GO" id="GO:0022857">
    <property type="term" value="F:transmembrane transporter activity"/>
    <property type="evidence" value="ECO:0007669"/>
    <property type="project" value="InterPro"/>
</dbReference>
<dbReference type="RefSeq" id="WP_085486171.1">
    <property type="nucleotide sequence ID" value="NZ_FXAT01000006.1"/>
</dbReference>
<keyword evidence="6 8" id="KW-1133">Transmembrane helix</keyword>
<feature type="transmembrane region" description="Helical" evidence="8">
    <location>
        <begin position="100"/>
        <end position="116"/>
    </location>
</feature>
<evidence type="ECO:0000256" key="6">
    <source>
        <dbReference type="ARBA" id="ARBA00022989"/>
    </source>
</evidence>
<dbReference type="InterPro" id="IPR035906">
    <property type="entry name" value="MetI-like_sf"/>
</dbReference>
<dbReference type="NCBIfam" id="TIGR01726">
    <property type="entry name" value="HEQRo_perm_3TM"/>
    <property type="match status" value="1"/>
</dbReference>
<accession>A0A1X7LJM7</accession>
<evidence type="ECO:0000256" key="1">
    <source>
        <dbReference type="ARBA" id="ARBA00004429"/>
    </source>
</evidence>
<dbReference type="Pfam" id="PF00528">
    <property type="entry name" value="BPD_transp_1"/>
    <property type="match status" value="1"/>
</dbReference>
<reference evidence="11" key="1">
    <citation type="submission" date="2017-04" db="EMBL/GenBank/DDBJ databases">
        <authorList>
            <person name="Varghese N."/>
            <person name="Submissions S."/>
        </authorList>
    </citation>
    <scope>NUCLEOTIDE SEQUENCE [LARGE SCALE GENOMIC DNA]</scope>
    <source>
        <strain evidence="11">LMG 29540</strain>
    </source>
</reference>
<dbReference type="CDD" id="cd06261">
    <property type="entry name" value="TM_PBP2"/>
    <property type="match status" value="1"/>
</dbReference>
<feature type="domain" description="ABC transmembrane type-1" evidence="9">
    <location>
        <begin position="22"/>
        <end position="219"/>
    </location>
</feature>
<keyword evidence="5 8" id="KW-0812">Transmembrane</keyword>
<feature type="transmembrane region" description="Helical" evidence="8">
    <location>
        <begin position="56"/>
        <end position="80"/>
    </location>
</feature>
<organism evidence="10 11">
    <name type="scientific">Paraburkholderia susongensis</name>
    <dbReference type="NCBI Taxonomy" id="1515439"/>
    <lineage>
        <taxon>Bacteria</taxon>
        <taxon>Pseudomonadati</taxon>
        <taxon>Pseudomonadota</taxon>
        <taxon>Betaproteobacteria</taxon>
        <taxon>Burkholderiales</taxon>
        <taxon>Burkholderiaceae</taxon>
        <taxon>Paraburkholderia</taxon>
    </lineage>
</organism>
<dbReference type="InterPro" id="IPR000515">
    <property type="entry name" value="MetI-like"/>
</dbReference>
<dbReference type="PROSITE" id="PS50928">
    <property type="entry name" value="ABC_TM1"/>
    <property type="match status" value="1"/>
</dbReference>
<name>A0A1X7LJM7_9BURK</name>
<evidence type="ECO:0000256" key="2">
    <source>
        <dbReference type="ARBA" id="ARBA00010072"/>
    </source>
</evidence>
<protein>
    <submittedName>
        <fullName evidence="10">Amino acid ABC transporter membrane protein 1, PAAT family</fullName>
    </submittedName>
</protein>
<evidence type="ECO:0000313" key="10">
    <source>
        <dbReference type="EMBL" id="SMG53694.1"/>
    </source>
</evidence>
<comment type="similarity">
    <text evidence="2">Belongs to the binding-protein-dependent transport system permease family. HisMQ subfamily.</text>
</comment>
<dbReference type="GO" id="GO:0006865">
    <property type="term" value="P:amino acid transport"/>
    <property type="evidence" value="ECO:0007669"/>
    <property type="project" value="TreeGrafter"/>
</dbReference>
<dbReference type="InterPro" id="IPR043429">
    <property type="entry name" value="ArtM/GltK/GlnP/TcyL/YhdX-like"/>
</dbReference>
<dbReference type="STRING" id="1515439.SAMN06265784_106212"/>
<evidence type="ECO:0000256" key="4">
    <source>
        <dbReference type="ARBA" id="ARBA00022475"/>
    </source>
</evidence>
<evidence type="ECO:0000256" key="3">
    <source>
        <dbReference type="ARBA" id="ARBA00022448"/>
    </source>
</evidence>
<evidence type="ECO:0000313" key="11">
    <source>
        <dbReference type="Proteomes" id="UP000193228"/>
    </source>
</evidence>
<feature type="transmembrane region" description="Helical" evidence="8">
    <location>
        <begin position="200"/>
        <end position="222"/>
    </location>
</feature>
<dbReference type="OrthoDB" id="6534575at2"/>
<evidence type="ECO:0000256" key="5">
    <source>
        <dbReference type="ARBA" id="ARBA00022692"/>
    </source>
</evidence>
<keyword evidence="11" id="KW-1185">Reference proteome</keyword>
<keyword evidence="7 8" id="KW-0472">Membrane</keyword>
<dbReference type="PANTHER" id="PTHR30614">
    <property type="entry name" value="MEMBRANE COMPONENT OF AMINO ACID ABC TRANSPORTER"/>
    <property type="match status" value="1"/>
</dbReference>
<evidence type="ECO:0000256" key="8">
    <source>
        <dbReference type="RuleBase" id="RU363032"/>
    </source>
</evidence>
<dbReference type="Gene3D" id="1.10.3720.10">
    <property type="entry name" value="MetI-like"/>
    <property type="match status" value="1"/>
</dbReference>
<comment type="subcellular location">
    <subcellularLocation>
        <location evidence="1">Cell inner membrane</location>
        <topology evidence="1">Multi-pass membrane protein</topology>
    </subcellularLocation>
    <subcellularLocation>
        <location evidence="8">Cell membrane</location>
        <topology evidence="8">Multi-pass membrane protein</topology>
    </subcellularLocation>
</comment>
<proteinExistence type="inferred from homology"/>
<evidence type="ECO:0000259" key="9">
    <source>
        <dbReference type="PROSITE" id="PS50928"/>
    </source>
</evidence>
<dbReference type="EMBL" id="FXAT01000006">
    <property type="protein sequence ID" value="SMG53694.1"/>
    <property type="molecule type" value="Genomic_DNA"/>
</dbReference>
<dbReference type="Proteomes" id="UP000193228">
    <property type="component" value="Unassembled WGS sequence"/>
</dbReference>
<dbReference type="PANTHER" id="PTHR30614:SF47">
    <property type="entry name" value="ABC TRANSPORTER PERMEASE"/>
    <property type="match status" value="1"/>
</dbReference>
<keyword evidence="4" id="KW-1003">Cell membrane</keyword>